<dbReference type="NCBIfam" id="NF002270">
    <property type="entry name" value="PRK01202.1"/>
    <property type="match status" value="1"/>
</dbReference>
<evidence type="ECO:0000313" key="4">
    <source>
        <dbReference type="EMBL" id="PGF36261.1"/>
    </source>
</evidence>
<dbReference type="InterPro" id="IPR003016">
    <property type="entry name" value="2-oxoA_DH_lipoyl-BS"/>
</dbReference>
<feature type="modified residue" description="N6-lipoyllysine" evidence="3">
    <location>
        <position position="62"/>
    </location>
</feature>
<dbReference type="NCBIfam" id="TIGR00527">
    <property type="entry name" value="gcvH"/>
    <property type="match status" value="1"/>
</dbReference>
<comment type="cofactor">
    <cofactor evidence="3">
        <name>(R)-lipoate</name>
        <dbReference type="ChEBI" id="CHEBI:83088"/>
    </cofactor>
    <text evidence="3">Binds 1 lipoyl cofactor covalently.</text>
</comment>
<dbReference type="GO" id="GO:0019464">
    <property type="term" value="P:glycine decarboxylation via glycine cleavage system"/>
    <property type="evidence" value="ECO:0007669"/>
    <property type="project" value="UniProtKB-UniRule"/>
</dbReference>
<evidence type="ECO:0000256" key="3">
    <source>
        <dbReference type="HAMAP-Rule" id="MF_00272"/>
    </source>
</evidence>
<dbReference type="InterPro" id="IPR017453">
    <property type="entry name" value="GCV_H_sub"/>
</dbReference>
<dbReference type="PANTHER" id="PTHR11715:SF3">
    <property type="entry name" value="GLYCINE CLEAVAGE SYSTEM H PROTEIN-RELATED"/>
    <property type="match status" value="1"/>
</dbReference>
<comment type="caution">
    <text evidence="4">The sequence shown here is derived from an EMBL/GenBank/DDBJ whole genome shotgun (WGS) entry which is preliminary data.</text>
</comment>
<evidence type="ECO:0000256" key="2">
    <source>
        <dbReference type="ARBA" id="ARBA00022823"/>
    </source>
</evidence>
<dbReference type="EMBL" id="MVCE01000001">
    <property type="protein sequence ID" value="PGF36261.1"/>
    <property type="molecule type" value="Genomic_DNA"/>
</dbReference>
<dbReference type="OrthoDB" id="9796712at2"/>
<dbReference type="GeneID" id="92856729"/>
<protein>
    <recommendedName>
        <fullName evidence="3">Glycine cleavage system H protein</fullName>
    </recommendedName>
</protein>
<dbReference type="InterPro" id="IPR000089">
    <property type="entry name" value="Biotin_lipoyl"/>
</dbReference>
<dbReference type="Pfam" id="PF01597">
    <property type="entry name" value="GCV_H"/>
    <property type="match status" value="1"/>
</dbReference>
<gene>
    <name evidence="3" type="primary">gcvH</name>
    <name evidence="4" type="ORF">B1B09_01010</name>
</gene>
<dbReference type="PROSITE" id="PS50968">
    <property type="entry name" value="BIOTINYL_LIPOYL"/>
    <property type="match status" value="1"/>
</dbReference>
<proteinExistence type="inferred from homology"/>
<dbReference type="RefSeq" id="WP_002515331.1">
    <property type="nucleotide sequence ID" value="NZ_AP019664.1"/>
</dbReference>
<dbReference type="GO" id="GO:0005960">
    <property type="term" value="C:glycine cleavage complex"/>
    <property type="evidence" value="ECO:0007669"/>
    <property type="project" value="InterPro"/>
</dbReference>
<dbReference type="InterPro" id="IPR002930">
    <property type="entry name" value="GCV_H"/>
</dbReference>
<dbReference type="Proteomes" id="UP000226191">
    <property type="component" value="Unassembled WGS sequence"/>
</dbReference>
<dbReference type="CDD" id="cd06848">
    <property type="entry name" value="GCS_H"/>
    <property type="match status" value="1"/>
</dbReference>
<dbReference type="AlphaFoldDB" id="A0A2B7IG84"/>
<dbReference type="GO" id="GO:0009249">
    <property type="term" value="P:protein lipoylation"/>
    <property type="evidence" value="ECO:0007669"/>
    <property type="project" value="TreeGrafter"/>
</dbReference>
<dbReference type="InterPro" id="IPR011053">
    <property type="entry name" value="Single_hybrid_motif"/>
</dbReference>
<dbReference type="InterPro" id="IPR033753">
    <property type="entry name" value="GCV_H/Fam206"/>
</dbReference>
<name>A0A2B7IG84_CUTAC</name>
<dbReference type="PROSITE" id="PS00189">
    <property type="entry name" value="LIPOYL"/>
    <property type="match status" value="1"/>
</dbReference>
<sequence>MELSELKYSAEHEWVAVDGDTVTVGITDYAAEALGDVVFVDVPEVGSDVSAGSAIGEVESTKSVSDLFSPVTGTVSEVNEAITESPELVNSDPFGQGWLFKVSGGQLGDDLMDRNAYLKLTAE</sequence>
<comment type="function">
    <text evidence="3">The glycine cleavage system catalyzes the degradation of glycine. The H protein shuttles the methylamine group of glycine from the P protein to the T protein.</text>
</comment>
<keyword evidence="2 3" id="KW-0450">Lipoyl</keyword>
<dbReference type="Gene3D" id="2.40.50.100">
    <property type="match status" value="1"/>
</dbReference>
<dbReference type="GO" id="GO:0005829">
    <property type="term" value="C:cytosol"/>
    <property type="evidence" value="ECO:0007669"/>
    <property type="project" value="TreeGrafter"/>
</dbReference>
<dbReference type="SUPFAM" id="SSF51230">
    <property type="entry name" value="Single hybrid motif"/>
    <property type="match status" value="1"/>
</dbReference>
<comment type="subunit">
    <text evidence="3">The glycine cleavage system is composed of four proteins: P, T, L and H.</text>
</comment>
<dbReference type="PANTHER" id="PTHR11715">
    <property type="entry name" value="GLYCINE CLEAVAGE SYSTEM H PROTEIN"/>
    <property type="match status" value="1"/>
</dbReference>
<organism evidence="4 5">
    <name type="scientific">Cutibacterium acnes</name>
    <name type="common">Propionibacterium acnes</name>
    <dbReference type="NCBI Taxonomy" id="1747"/>
    <lineage>
        <taxon>Bacteria</taxon>
        <taxon>Bacillati</taxon>
        <taxon>Actinomycetota</taxon>
        <taxon>Actinomycetes</taxon>
        <taxon>Propionibacteriales</taxon>
        <taxon>Propionibacteriaceae</taxon>
        <taxon>Cutibacterium</taxon>
    </lineage>
</organism>
<accession>A0A2B7IG84</accession>
<comment type="similarity">
    <text evidence="1 3">Belongs to the GcvH family.</text>
</comment>
<evidence type="ECO:0000256" key="1">
    <source>
        <dbReference type="ARBA" id="ARBA00009249"/>
    </source>
</evidence>
<evidence type="ECO:0000313" key="5">
    <source>
        <dbReference type="Proteomes" id="UP000226191"/>
    </source>
</evidence>
<dbReference type="HAMAP" id="MF_00272">
    <property type="entry name" value="GcvH"/>
    <property type="match status" value="1"/>
</dbReference>
<reference evidence="4 5" key="1">
    <citation type="submission" date="2017-02" db="EMBL/GenBank/DDBJ databases">
        <title>Prevalence of linear plasmids in Cutibacterium acnes isolates obtained from cancerous prostatic tissue.</title>
        <authorList>
            <person name="Davidsson S."/>
            <person name="Bruggemann H."/>
        </authorList>
    </citation>
    <scope>NUCLEOTIDE SEQUENCE [LARGE SCALE GENOMIC DNA]</scope>
    <source>
        <strain evidence="4 5">11-78</strain>
    </source>
</reference>